<feature type="compositionally biased region" description="Polar residues" evidence="1">
    <location>
        <begin position="187"/>
        <end position="196"/>
    </location>
</feature>
<dbReference type="EMBL" id="SMRT01000022">
    <property type="protein sequence ID" value="TDF92121.1"/>
    <property type="molecule type" value="Genomic_DNA"/>
</dbReference>
<dbReference type="RefSeq" id="WP_133235396.1">
    <property type="nucleotide sequence ID" value="NZ_SMRT01000022.1"/>
</dbReference>
<dbReference type="Proteomes" id="UP000295636">
    <property type="component" value="Unassembled WGS sequence"/>
</dbReference>
<feature type="signal peptide" evidence="2">
    <location>
        <begin position="1"/>
        <end position="23"/>
    </location>
</feature>
<protein>
    <recommendedName>
        <fullName evidence="5">DUF4340 domain-containing protein</fullName>
    </recommendedName>
</protein>
<evidence type="ECO:0008006" key="5">
    <source>
        <dbReference type="Google" id="ProtNLM"/>
    </source>
</evidence>
<feature type="compositionally biased region" description="Basic and acidic residues" evidence="1">
    <location>
        <begin position="309"/>
        <end position="346"/>
    </location>
</feature>
<feature type="compositionally biased region" description="Basic and acidic residues" evidence="1">
    <location>
        <begin position="285"/>
        <end position="294"/>
    </location>
</feature>
<evidence type="ECO:0000313" key="3">
    <source>
        <dbReference type="EMBL" id="TDF92121.1"/>
    </source>
</evidence>
<evidence type="ECO:0000256" key="1">
    <source>
        <dbReference type="SAM" id="MobiDB-lite"/>
    </source>
</evidence>
<comment type="caution">
    <text evidence="3">The sequence shown here is derived from an EMBL/GenBank/DDBJ whole genome shotgun (WGS) entry which is preliminary data.</text>
</comment>
<proteinExistence type="predicted"/>
<reference evidence="3 4" key="1">
    <citation type="submission" date="2019-03" db="EMBL/GenBank/DDBJ databases">
        <title>This is whole genome sequence of Paenibacillus sp MS74 strain.</title>
        <authorList>
            <person name="Trinh H.N."/>
        </authorList>
    </citation>
    <scope>NUCLEOTIDE SEQUENCE [LARGE SCALE GENOMIC DNA]</scope>
    <source>
        <strain evidence="3 4">MS74</strain>
    </source>
</reference>
<evidence type="ECO:0000256" key="2">
    <source>
        <dbReference type="SAM" id="SignalP"/>
    </source>
</evidence>
<name>A0A4R5KAG6_9BACL</name>
<sequence length="346" mass="36897">MKKWTWIVIGCLCISLVAYGVTAFNDSPASAEQSKESKGSFVRLEDGAKKIVIMADGKETVYSLSATAWVYRNMQKSKLDELQPGDSLDLILNSKEQAAYIKASSPQTAAQPQSPAQGGSPAEGKAASEGTPAPTDVSGGVPSGPPAPASEAQSNAAAAGSASATQLQRNTSTLTAGQVSAAPKEQSVASANSASSGKAIDKLAMEWKSRELQLRIKLDPSAPGKSGSELYVQAKDRTVMHLTGPSAEPFIQLLLKGLPTERQAFEQALKQKIADEFQVNESKPEWKMDVKWRDASAPALSSDQGKGNVQEKNKNKQKEEKTKDDEKGKERDKKAGHGKGHDREDD</sequence>
<organism evidence="3 4">
    <name type="scientific">Paenibacillus piri</name>
    <dbReference type="NCBI Taxonomy" id="2547395"/>
    <lineage>
        <taxon>Bacteria</taxon>
        <taxon>Bacillati</taxon>
        <taxon>Bacillota</taxon>
        <taxon>Bacilli</taxon>
        <taxon>Bacillales</taxon>
        <taxon>Paenibacillaceae</taxon>
        <taxon>Paenibacillus</taxon>
    </lineage>
</organism>
<feature type="region of interest" description="Disordered" evidence="1">
    <location>
        <begin position="285"/>
        <end position="346"/>
    </location>
</feature>
<evidence type="ECO:0000313" key="4">
    <source>
        <dbReference type="Proteomes" id="UP000295636"/>
    </source>
</evidence>
<keyword evidence="4" id="KW-1185">Reference proteome</keyword>
<keyword evidence="2" id="KW-0732">Signal</keyword>
<feature type="compositionally biased region" description="Low complexity" evidence="1">
    <location>
        <begin position="149"/>
        <end position="164"/>
    </location>
</feature>
<feature type="compositionally biased region" description="Low complexity" evidence="1">
    <location>
        <begin position="103"/>
        <end position="122"/>
    </location>
</feature>
<feature type="compositionally biased region" description="Polar residues" evidence="1">
    <location>
        <begin position="165"/>
        <end position="178"/>
    </location>
</feature>
<gene>
    <name evidence="3" type="ORF">E1757_30440</name>
</gene>
<dbReference type="OrthoDB" id="2603943at2"/>
<feature type="region of interest" description="Disordered" evidence="1">
    <location>
        <begin position="102"/>
        <end position="198"/>
    </location>
</feature>
<dbReference type="AlphaFoldDB" id="A0A4R5KAG6"/>
<feature type="chain" id="PRO_5039392363" description="DUF4340 domain-containing protein" evidence="2">
    <location>
        <begin position="24"/>
        <end position="346"/>
    </location>
</feature>
<accession>A0A4R5KAG6</accession>